<organism evidence="1 2">
    <name type="scientific">Vitis rotundifolia</name>
    <name type="common">Muscadine grape</name>
    <dbReference type="NCBI Taxonomy" id="103349"/>
    <lineage>
        <taxon>Eukaryota</taxon>
        <taxon>Viridiplantae</taxon>
        <taxon>Streptophyta</taxon>
        <taxon>Embryophyta</taxon>
        <taxon>Tracheophyta</taxon>
        <taxon>Spermatophyta</taxon>
        <taxon>Magnoliopsida</taxon>
        <taxon>eudicotyledons</taxon>
        <taxon>Gunneridae</taxon>
        <taxon>Pentapetalae</taxon>
        <taxon>rosids</taxon>
        <taxon>Vitales</taxon>
        <taxon>Vitaceae</taxon>
        <taxon>Viteae</taxon>
        <taxon>Vitis</taxon>
    </lineage>
</organism>
<dbReference type="EMBL" id="JARBHA010000017">
    <property type="protein sequence ID" value="KAJ9678182.1"/>
    <property type="molecule type" value="Genomic_DNA"/>
</dbReference>
<name>A0AA38YX68_VITRO</name>
<keyword evidence="2" id="KW-1185">Reference proteome</keyword>
<proteinExistence type="predicted"/>
<comment type="caution">
    <text evidence="1">The sequence shown here is derived from an EMBL/GenBank/DDBJ whole genome shotgun (WGS) entry which is preliminary data.</text>
</comment>
<dbReference type="Proteomes" id="UP001168098">
    <property type="component" value="Unassembled WGS sequence"/>
</dbReference>
<dbReference type="AlphaFoldDB" id="A0AA38YX68"/>
<gene>
    <name evidence="1" type="ORF">PVL29_022924</name>
</gene>
<accession>A0AA38YX68</accession>
<sequence>MSPTKEGFSSKLEAMATIGVDNVGEDGEFEPGVERAFFEGEGLIVIDSDSCLCYLSWNLALKLEAISSSSSQIIRGTSWSTLASTL</sequence>
<protein>
    <submittedName>
        <fullName evidence="1">Uncharacterized protein</fullName>
    </submittedName>
</protein>
<reference evidence="1 2" key="1">
    <citation type="journal article" date="2023" name="BMC Biotechnol.">
        <title>Vitis rotundifolia cv Carlos genome sequencing.</title>
        <authorList>
            <person name="Huff M."/>
            <person name="Hulse-Kemp A."/>
            <person name="Scheffler B."/>
            <person name="Youngblood R."/>
            <person name="Simpson S."/>
            <person name="Babiker E."/>
            <person name="Staton M."/>
        </authorList>
    </citation>
    <scope>NUCLEOTIDE SEQUENCE [LARGE SCALE GENOMIC DNA]</scope>
    <source>
        <tissue evidence="1">Leaf</tissue>
    </source>
</reference>
<evidence type="ECO:0000313" key="2">
    <source>
        <dbReference type="Proteomes" id="UP001168098"/>
    </source>
</evidence>
<evidence type="ECO:0000313" key="1">
    <source>
        <dbReference type="EMBL" id="KAJ9678182.1"/>
    </source>
</evidence>